<keyword evidence="5 7" id="KW-0472">Membrane</keyword>
<evidence type="ECO:0000313" key="13">
    <source>
        <dbReference type="Proteomes" id="UP000298340"/>
    </source>
</evidence>
<dbReference type="EMBL" id="QWDN01000001">
    <property type="protein sequence ID" value="TEB45469.1"/>
    <property type="molecule type" value="Genomic_DNA"/>
</dbReference>
<sequence length="805" mass="90967">MLKNWINVFIYHTKNNKLFTALNVLGLSIGISTLIFAILYWNEEHSYDQWNPEKDNVYAVLNDMGGGSIWTVNPAATAPALKAISSDLESYCYFTTNYAKETIIYNGKKELVNKIFSAQRNFFSFFPFKFIYGNGKTAIQDNSSIALSEETALRLFGNENPMGKLVKHLDRLFTVRGVYQITEKSSVMPEAVTSTIEDELEKNKGQWGYSYGLMLKIKNPKVTASIIKILDDIYIEKNAKVQAKEAGLSLEEYVKTYGDLIKAVLLPLPEARLYNGNYVFPEENGNRQFLLISMSLSILILLLSIVNYINLATANAIKRAKEVGVRKITGAGKGQIIAQFVFETALLTFFSVLLALVVVEIVLPYYNSFLNKNLLLIGAQFYIELILISLIVIFVSGVLPAVYVSNFEVLKVLKGNFSRSKKGIWLRNGMLILQFAIAAFFITGSFIVYKQVNYMAAKDLGFKGAQVLDIVFKAKKGISPYERYKTVQQEALKIKGIEAVSGALFSMGTRDNSWSSFTYKSSKAIMIQEMGIDFGTLDVLGIKLSKGRGLGPAFSSDTISSVLLNEAALKAIGENQPLNKIIDWRDRKFKIVGVVKDFNYFGLESDILPMIFYHLTTKNVSEIKDDVRHVFIKISSRNVPQTITDLNKFWSEKVDPDYPFEYNFVDKNFARTYKKYEDQRDLFALLNVIVILIAVFGLFALASFSMERRLREIAIRKTLGAETSILLRELSGQYVLYCLIGFVIGIIPAYLLLQKWLENFAFRIDIPLLPFIIALVSLLLLTLTIVLAKAYQVTKVDVLHYLKYE</sequence>
<feature type="transmembrane region" description="Helical" evidence="7">
    <location>
        <begin position="425"/>
        <end position="449"/>
    </location>
</feature>
<evidence type="ECO:0000256" key="5">
    <source>
        <dbReference type="ARBA" id="ARBA00023136"/>
    </source>
</evidence>
<protein>
    <submittedName>
        <fullName evidence="10">ABC transport system permease protein</fullName>
    </submittedName>
    <submittedName>
        <fullName evidence="11">ABC transporter permease</fullName>
    </submittedName>
</protein>
<evidence type="ECO:0000313" key="11">
    <source>
        <dbReference type="EMBL" id="TEB45469.1"/>
    </source>
</evidence>
<dbReference type="InterPro" id="IPR025857">
    <property type="entry name" value="MacB_PCD"/>
</dbReference>
<accession>A0A4Y7UHX5</accession>
<feature type="domain" description="MacB-like periplasmic core" evidence="9">
    <location>
        <begin position="437"/>
        <end position="641"/>
    </location>
</feature>
<feature type="domain" description="ABC3 transporter permease C-terminal" evidence="8">
    <location>
        <begin position="295"/>
        <end position="405"/>
    </location>
</feature>
<organism evidence="11 13">
    <name type="scientific">Flavobacterium circumlabens</name>
    <dbReference type="NCBI Taxonomy" id="2133765"/>
    <lineage>
        <taxon>Bacteria</taxon>
        <taxon>Pseudomonadati</taxon>
        <taxon>Bacteroidota</taxon>
        <taxon>Flavobacteriia</taxon>
        <taxon>Flavobacteriales</taxon>
        <taxon>Flavobacteriaceae</taxon>
        <taxon>Flavobacterium</taxon>
    </lineage>
</organism>
<evidence type="ECO:0000256" key="4">
    <source>
        <dbReference type="ARBA" id="ARBA00022989"/>
    </source>
</evidence>
<evidence type="ECO:0000256" key="7">
    <source>
        <dbReference type="SAM" id="Phobius"/>
    </source>
</evidence>
<comment type="caution">
    <text evidence="11">The sequence shown here is derived from an EMBL/GenBank/DDBJ whole genome shotgun (WGS) entry which is preliminary data.</text>
</comment>
<dbReference type="InterPro" id="IPR003838">
    <property type="entry name" value="ABC3_permease_C"/>
</dbReference>
<keyword evidence="12" id="KW-1185">Reference proteome</keyword>
<evidence type="ECO:0000256" key="3">
    <source>
        <dbReference type="ARBA" id="ARBA00022692"/>
    </source>
</evidence>
<feature type="transmembrane region" description="Helical" evidence="7">
    <location>
        <begin position="289"/>
        <end position="311"/>
    </location>
</feature>
<dbReference type="RefSeq" id="WP_132037649.1">
    <property type="nucleotide sequence ID" value="NZ_QWDN01000001.1"/>
</dbReference>
<dbReference type="InterPro" id="IPR050250">
    <property type="entry name" value="Macrolide_Exporter_MacB"/>
</dbReference>
<dbReference type="Proteomes" id="UP000298340">
    <property type="component" value="Unassembled WGS sequence"/>
</dbReference>
<dbReference type="GO" id="GO:0022857">
    <property type="term" value="F:transmembrane transporter activity"/>
    <property type="evidence" value="ECO:0007669"/>
    <property type="project" value="TreeGrafter"/>
</dbReference>
<feature type="transmembrane region" description="Helical" evidence="7">
    <location>
        <begin position="734"/>
        <end position="753"/>
    </location>
</feature>
<dbReference type="PANTHER" id="PTHR30572">
    <property type="entry name" value="MEMBRANE COMPONENT OF TRANSPORTER-RELATED"/>
    <property type="match status" value="1"/>
</dbReference>
<evidence type="ECO:0000256" key="6">
    <source>
        <dbReference type="ARBA" id="ARBA00038076"/>
    </source>
</evidence>
<evidence type="ECO:0000256" key="1">
    <source>
        <dbReference type="ARBA" id="ARBA00004651"/>
    </source>
</evidence>
<dbReference type="Pfam" id="PF12704">
    <property type="entry name" value="MacB_PCD"/>
    <property type="match status" value="2"/>
</dbReference>
<feature type="transmembrane region" description="Helical" evidence="7">
    <location>
        <begin position="336"/>
        <end position="359"/>
    </location>
</feature>
<evidence type="ECO:0000313" key="12">
    <source>
        <dbReference type="Proteomes" id="UP000295270"/>
    </source>
</evidence>
<dbReference type="GO" id="GO:0005886">
    <property type="term" value="C:plasma membrane"/>
    <property type="evidence" value="ECO:0007669"/>
    <property type="project" value="UniProtKB-SubCell"/>
</dbReference>
<keyword evidence="2" id="KW-1003">Cell membrane</keyword>
<feature type="transmembrane region" description="Helical" evidence="7">
    <location>
        <begin position="682"/>
        <end position="702"/>
    </location>
</feature>
<reference evidence="10 12" key="1">
    <citation type="journal article" date="2015" name="Stand. Genomic Sci.">
        <title>Genomic Encyclopedia of Bacterial and Archaeal Type Strains, Phase III: the genomes of soil and plant-associated and newly described type strains.</title>
        <authorList>
            <person name="Whitman W.B."/>
            <person name="Woyke T."/>
            <person name="Klenk H.P."/>
            <person name="Zhou Y."/>
            <person name="Lilburn T.G."/>
            <person name="Beck B.J."/>
            <person name="De Vos P."/>
            <person name="Vandamme P."/>
            <person name="Eisen J.A."/>
            <person name="Garrity G."/>
            <person name="Hugenholtz P."/>
            <person name="Kyrpides N.C."/>
        </authorList>
    </citation>
    <scope>NUCLEOTIDE SEQUENCE [LARGE SCALE GENOMIC DNA]</scope>
    <source>
        <strain evidence="10 12">P5626</strain>
    </source>
</reference>
<keyword evidence="4 7" id="KW-1133">Transmembrane helix</keyword>
<keyword evidence="3 7" id="KW-0812">Transmembrane</keyword>
<evidence type="ECO:0000259" key="8">
    <source>
        <dbReference type="Pfam" id="PF02687"/>
    </source>
</evidence>
<dbReference type="AlphaFoldDB" id="A0A4Y7UHX5"/>
<name>A0A4Y7UHX5_9FLAO</name>
<dbReference type="Proteomes" id="UP000295270">
    <property type="component" value="Unassembled WGS sequence"/>
</dbReference>
<reference evidence="10" key="3">
    <citation type="submission" date="2019-03" db="EMBL/GenBank/DDBJ databases">
        <authorList>
            <person name="Whitman W."/>
            <person name="Huntemann M."/>
            <person name="Clum A."/>
            <person name="Pillay M."/>
            <person name="Palaniappan K."/>
            <person name="Varghese N."/>
            <person name="Mikhailova N."/>
            <person name="Stamatis D."/>
            <person name="Reddy T."/>
            <person name="Daum C."/>
            <person name="Shapiro N."/>
            <person name="Ivanova N."/>
            <person name="Kyrpides N."/>
            <person name="Woyke T."/>
        </authorList>
    </citation>
    <scope>NUCLEOTIDE SEQUENCE</scope>
    <source>
        <strain evidence="10">P5626</strain>
    </source>
</reference>
<evidence type="ECO:0000259" key="9">
    <source>
        <dbReference type="Pfam" id="PF12704"/>
    </source>
</evidence>
<comment type="similarity">
    <text evidence="6">Belongs to the ABC-4 integral membrane protein family.</text>
</comment>
<comment type="subcellular location">
    <subcellularLocation>
        <location evidence="1">Cell membrane</location>
        <topology evidence="1">Multi-pass membrane protein</topology>
    </subcellularLocation>
</comment>
<feature type="domain" description="MacB-like periplasmic core" evidence="9">
    <location>
        <begin position="20"/>
        <end position="224"/>
    </location>
</feature>
<feature type="transmembrane region" description="Helical" evidence="7">
    <location>
        <begin position="768"/>
        <end position="788"/>
    </location>
</feature>
<reference evidence="11 13" key="2">
    <citation type="journal article" date="2018" name="Syst. Appl. Microbiol.">
        <title>Flavobacterium circumlabens sp. nov. and Flavobacterium cupreum sp. nov., two psychrotrophic species isolated from Antarctic environmental samples.</title>
        <authorList>
            <person name="Kralova S."/>
            <person name="Busse H.J."/>
            <person name="Svec P."/>
            <person name="Maslanova I."/>
            <person name="Stankova E."/>
            <person name="Bartak M."/>
            <person name="Sedlacek I."/>
        </authorList>
    </citation>
    <scope>NUCLEOTIDE SEQUENCE [LARGE SCALE GENOMIC DNA]</scope>
    <source>
        <strain evidence="11 13">CCM 8828</strain>
    </source>
</reference>
<feature type="transmembrane region" description="Helical" evidence="7">
    <location>
        <begin position="21"/>
        <end position="41"/>
    </location>
</feature>
<evidence type="ECO:0000256" key="2">
    <source>
        <dbReference type="ARBA" id="ARBA00022475"/>
    </source>
</evidence>
<dbReference type="EMBL" id="SLWA01000010">
    <property type="protein sequence ID" value="TCN52504.1"/>
    <property type="molecule type" value="Genomic_DNA"/>
</dbReference>
<dbReference type="OrthoDB" id="8740261at2"/>
<gene>
    <name evidence="11" type="ORF">D0809_00200</name>
    <name evidence="10" type="ORF">EV142_11042</name>
</gene>
<proteinExistence type="inferred from homology"/>
<dbReference type="Pfam" id="PF02687">
    <property type="entry name" value="FtsX"/>
    <property type="match status" value="2"/>
</dbReference>
<dbReference type="PANTHER" id="PTHR30572:SF4">
    <property type="entry name" value="ABC TRANSPORTER PERMEASE YTRF"/>
    <property type="match status" value="1"/>
</dbReference>
<feature type="domain" description="ABC3 transporter permease C-terminal" evidence="8">
    <location>
        <begin position="686"/>
        <end position="796"/>
    </location>
</feature>
<evidence type="ECO:0000313" key="10">
    <source>
        <dbReference type="EMBL" id="TCN52504.1"/>
    </source>
</evidence>
<feature type="transmembrane region" description="Helical" evidence="7">
    <location>
        <begin position="379"/>
        <end position="404"/>
    </location>
</feature>